<keyword evidence="1" id="KW-0472">Membrane</keyword>
<name>A0A650CRP9_9CREN</name>
<keyword evidence="1" id="KW-1133">Transmembrane helix</keyword>
<evidence type="ECO:0000313" key="3">
    <source>
        <dbReference type="Proteomes" id="UP000423396"/>
    </source>
</evidence>
<protein>
    <submittedName>
        <fullName evidence="2">Uncharacterized protein</fullName>
    </submittedName>
</protein>
<keyword evidence="1" id="KW-0812">Transmembrane</keyword>
<feature type="transmembrane region" description="Helical" evidence="1">
    <location>
        <begin position="39"/>
        <end position="61"/>
    </location>
</feature>
<feature type="transmembrane region" description="Helical" evidence="1">
    <location>
        <begin position="154"/>
        <end position="174"/>
    </location>
</feature>
<reference evidence="2 3" key="1">
    <citation type="submission" date="2019-10" db="EMBL/GenBank/DDBJ databases">
        <title>Genome Sequences from Six Type Strain Members of the Archaeal Family Sulfolobaceae: Acidianus ambivalens, Acidianus infernus, Metallosphaera prunae, Stygiolobus azoricus, Sulfolobus metallicus, and Sulfurisphaera ohwakuensis.</title>
        <authorList>
            <person name="Counts J.A."/>
            <person name="Kelly R.M."/>
        </authorList>
    </citation>
    <scope>NUCLEOTIDE SEQUENCE [LARGE SCALE GENOMIC DNA]</scope>
    <source>
        <strain evidence="2 3">FC6</strain>
    </source>
</reference>
<gene>
    <name evidence="2" type="ORF">D1868_03795</name>
</gene>
<proteinExistence type="predicted"/>
<dbReference type="Proteomes" id="UP000423396">
    <property type="component" value="Chromosome"/>
</dbReference>
<dbReference type="KEGG" id="sazo:D1868_03795"/>
<dbReference type="AlphaFoldDB" id="A0A650CRP9"/>
<dbReference type="EMBL" id="CP045483">
    <property type="protein sequence ID" value="QGR20496.1"/>
    <property type="molecule type" value="Genomic_DNA"/>
</dbReference>
<organism evidence="2 3">
    <name type="scientific">Stygiolobus azoricus</name>
    <dbReference type="NCBI Taxonomy" id="41675"/>
    <lineage>
        <taxon>Archaea</taxon>
        <taxon>Thermoproteota</taxon>
        <taxon>Thermoprotei</taxon>
        <taxon>Sulfolobales</taxon>
        <taxon>Sulfolobaceae</taxon>
        <taxon>Stygiolobus</taxon>
    </lineage>
</organism>
<sequence length="175" mass="19181">MNEVGLLASFIPSSFEGFEMSMFWSLASLKDKTKANMGVIIGILIVTLMLYLTYIILPILVSDIAEYYIKLFLGLLLVSLATYFLYKDDYSTPNSAFLLAFIGIVAEGLEVDIFSVSAWIISGSALGLIGGFLGFLWSLFAFRELSKRVSKKVLKGLAVTILYSVGFIVLTSGLV</sequence>
<feature type="transmembrane region" description="Helical" evidence="1">
    <location>
        <begin position="67"/>
        <end position="86"/>
    </location>
</feature>
<feature type="transmembrane region" description="Helical" evidence="1">
    <location>
        <begin position="125"/>
        <end position="142"/>
    </location>
</feature>
<dbReference type="OrthoDB" id="42294at2157"/>
<accession>A0A650CRP9</accession>
<keyword evidence="3" id="KW-1185">Reference proteome</keyword>
<evidence type="ECO:0000313" key="2">
    <source>
        <dbReference type="EMBL" id="QGR20496.1"/>
    </source>
</evidence>
<evidence type="ECO:0000256" key="1">
    <source>
        <dbReference type="SAM" id="Phobius"/>
    </source>
</evidence>